<dbReference type="AlphaFoldDB" id="A0AAN9UXS2"/>
<name>A0AAN9UXS2_9PEZI</name>
<accession>A0AAN9UXS2</accession>
<reference evidence="1 2" key="1">
    <citation type="submission" date="2024-02" db="EMBL/GenBank/DDBJ databases">
        <title>De novo assembly and annotation of 12 fungi associated with fruit tree decline syndrome in Ontario, Canada.</title>
        <authorList>
            <person name="Sulman M."/>
            <person name="Ellouze W."/>
            <person name="Ilyukhin E."/>
        </authorList>
    </citation>
    <scope>NUCLEOTIDE SEQUENCE [LARGE SCALE GENOMIC DNA]</scope>
    <source>
        <strain evidence="1 2">M11/M66-122</strain>
    </source>
</reference>
<sequence length="141" mass="17508">MVVERHRLLTILMAPGYRRHILHWGCFRIRLLDLYLERHREHHQGLYRVRCQEHLRGYHQGLYRCLGLYQESHQGCHQDLCLDLYQFRDLCLGLCLERHQGLYREILQEYHQGLCRDLYLEHRQGCYQEHHRDCYRYLCRD</sequence>
<evidence type="ECO:0000313" key="2">
    <source>
        <dbReference type="Proteomes" id="UP001320420"/>
    </source>
</evidence>
<evidence type="ECO:0000313" key="1">
    <source>
        <dbReference type="EMBL" id="KAK7757515.1"/>
    </source>
</evidence>
<comment type="caution">
    <text evidence="1">The sequence shown here is derived from an EMBL/GenBank/DDBJ whole genome shotgun (WGS) entry which is preliminary data.</text>
</comment>
<dbReference type="EMBL" id="JAKJXP020000002">
    <property type="protein sequence ID" value="KAK7757515.1"/>
    <property type="molecule type" value="Genomic_DNA"/>
</dbReference>
<keyword evidence="2" id="KW-1185">Reference proteome</keyword>
<protein>
    <submittedName>
        <fullName evidence="1">Uncharacterized protein</fullName>
    </submittedName>
</protein>
<dbReference type="Proteomes" id="UP001320420">
    <property type="component" value="Unassembled WGS sequence"/>
</dbReference>
<organism evidence="1 2">
    <name type="scientific">Diatrype stigma</name>
    <dbReference type="NCBI Taxonomy" id="117547"/>
    <lineage>
        <taxon>Eukaryota</taxon>
        <taxon>Fungi</taxon>
        <taxon>Dikarya</taxon>
        <taxon>Ascomycota</taxon>
        <taxon>Pezizomycotina</taxon>
        <taxon>Sordariomycetes</taxon>
        <taxon>Xylariomycetidae</taxon>
        <taxon>Xylariales</taxon>
        <taxon>Diatrypaceae</taxon>
        <taxon>Diatrype</taxon>
    </lineage>
</organism>
<proteinExistence type="predicted"/>
<gene>
    <name evidence="1" type="ORF">SLS62_000530</name>
</gene>